<evidence type="ECO:0000313" key="5">
    <source>
        <dbReference type="EMBL" id="HIR57629.1"/>
    </source>
</evidence>
<dbReference type="Gene3D" id="1.10.260.40">
    <property type="entry name" value="lambda repressor-like DNA-binding domains"/>
    <property type="match status" value="1"/>
</dbReference>
<keyword evidence="2 5" id="KW-0238">DNA-binding</keyword>
<dbReference type="InterPro" id="IPR046335">
    <property type="entry name" value="LacI/GalR-like_sensor"/>
</dbReference>
<evidence type="ECO:0000256" key="3">
    <source>
        <dbReference type="ARBA" id="ARBA00023163"/>
    </source>
</evidence>
<accession>A0A9D1DRA8</accession>
<dbReference type="EMBL" id="DVHF01000091">
    <property type="protein sequence ID" value="HIR57629.1"/>
    <property type="molecule type" value="Genomic_DNA"/>
</dbReference>
<dbReference type="InterPro" id="IPR010982">
    <property type="entry name" value="Lambda_DNA-bd_dom_sf"/>
</dbReference>
<evidence type="ECO:0000256" key="2">
    <source>
        <dbReference type="ARBA" id="ARBA00023125"/>
    </source>
</evidence>
<dbReference type="PANTHER" id="PTHR30146">
    <property type="entry name" value="LACI-RELATED TRANSCRIPTIONAL REPRESSOR"/>
    <property type="match status" value="1"/>
</dbReference>
<evidence type="ECO:0000256" key="1">
    <source>
        <dbReference type="ARBA" id="ARBA00023015"/>
    </source>
</evidence>
<dbReference type="PROSITE" id="PS50932">
    <property type="entry name" value="HTH_LACI_2"/>
    <property type="match status" value="1"/>
</dbReference>
<comment type="caution">
    <text evidence="5">The sequence shown here is derived from an EMBL/GenBank/DDBJ whole genome shotgun (WGS) entry which is preliminary data.</text>
</comment>
<dbReference type="AlphaFoldDB" id="A0A9D1DRA8"/>
<dbReference type="Proteomes" id="UP000886785">
    <property type="component" value="Unassembled WGS sequence"/>
</dbReference>
<feature type="domain" description="HTH lacI-type" evidence="4">
    <location>
        <begin position="3"/>
        <end position="46"/>
    </location>
</feature>
<dbReference type="PANTHER" id="PTHR30146:SF109">
    <property type="entry name" value="HTH-TYPE TRANSCRIPTIONAL REGULATOR GALS"/>
    <property type="match status" value="1"/>
</dbReference>
<dbReference type="InterPro" id="IPR000843">
    <property type="entry name" value="HTH_LacI"/>
</dbReference>
<reference evidence="5" key="2">
    <citation type="journal article" date="2021" name="PeerJ">
        <title>Extensive microbial diversity within the chicken gut microbiome revealed by metagenomics and culture.</title>
        <authorList>
            <person name="Gilroy R."/>
            <person name="Ravi A."/>
            <person name="Getino M."/>
            <person name="Pursley I."/>
            <person name="Horton D.L."/>
            <person name="Alikhan N.F."/>
            <person name="Baker D."/>
            <person name="Gharbi K."/>
            <person name="Hall N."/>
            <person name="Watson M."/>
            <person name="Adriaenssens E.M."/>
            <person name="Foster-Nyarko E."/>
            <person name="Jarju S."/>
            <person name="Secka A."/>
            <person name="Antonio M."/>
            <person name="Oren A."/>
            <person name="Chaudhuri R.R."/>
            <person name="La Ragione R."/>
            <person name="Hildebrand F."/>
            <person name="Pallen M.J."/>
        </authorList>
    </citation>
    <scope>NUCLEOTIDE SEQUENCE</scope>
    <source>
        <strain evidence="5">ChiSjej1B19-7085</strain>
    </source>
</reference>
<keyword evidence="3" id="KW-0804">Transcription</keyword>
<keyword evidence="1" id="KW-0805">Transcription regulation</keyword>
<dbReference type="CDD" id="cd01392">
    <property type="entry name" value="HTH_LacI"/>
    <property type="match status" value="1"/>
</dbReference>
<name>A0A9D1DRA8_9FIRM</name>
<dbReference type="Gene3D" id="3.40.50.2300">
    <property type="match status" value="2"/>
</dbReference>
<dbReference type="InterPro" id="IPR028082">
    <property type="entry name" value="Peripla_BP_I"/>
</dbReference>
<organism evidence="5 6">
    <name type="scientific">Candidatus Gallacutalibacter pullicola</name>
    <dbReference type="NCBI Taxonomy" id="2840830"/>
    <lineage>
        <taxon>Bacteria</taxon>
        <taxon>Bacillati</taxon>
        <taxon>Bacillota</taxon>
        <taxon>Clostridia</taxon>
        <taxon>Eubacteriales</taxon>
        <taxon>Candidatus Gallacutalibacter</taxon>
    </lineage>
</organism>
<dbReference type="GO" id="GO:0000976">
    <property type="term" value="F:transcription cis-regulatory region binding"/>
    <property type="evidence" value="ECO:0007669"/>
    <property type="project" value="TreeGrafter"/>
</dbReference>
<dbReference type="SUPFAM" id="SSF53822">
    <property type="entry name" value="Periplasmic binding protein-like I"/>
    <property type="match status" value="1"/>
</dbReference>
<dbReference type="Pfam" id="PF13377">
    <property type="entry name" value="Peripla_BP_3"/>
    <property type="match status" value="1"/>
</dbReference>
<sequence>MKVSIKKISEITGFSQATVSNALNNKQGVNKNTAEQIWEVAKKYGYFSESKIESIRFVIYKDSGQIVSDTPFFSQLIEGIEEETRRSGREIIISNLNRSAPDYEQARDRILLDSSSGIIVLATELSEEDAGAFAGAVNPVVMLDNCFDSPAYNSVMIGNTDAVCMAVESMIEKGHKEIGYLKSTIRIKNFFYRESGYRRALRLNGLIPDQKYEFGLAPTTEGAYQDMNRLLEGRPEMPTAFFADNDIIAMGAMKALQEHGFRIPDDISIVGFDDLPFCSVTSPSLSTIKVFKQEMGRAAVRRLNELIQYGDQFKTKTQICCEFIERESVKKIS</sequence>
<reference evidence="5" key="1">
    <citation type="submission" date="2020-10" db="EMBL/GenBank/DDBJ databases">
        <authorList>
            <person name="Gilroy R."/>
        </authorList>
    </citation>
    <scope>NUCLEOTIDE SEQUENCE</scope>
    <source>
        <strain evidence="5">ChiSjej1B19-7085</strain>
    </source>
</reference>
<dbReference type="GO" id="GO:0003700">
    <property type="term" value="F:DNA-binding transcription factor activity"/>
    <property type="evidence" value="ECO:0007669"/>
    <property type="project" value="TreeGrafter"/>
</dbReference>
<dbReference type="SUPFAM" id="SSF47413">
    <property type="entry name" value="lambda repressor-like DNA-binding domains"/>
    <property type="match status" value="1"/>
</dbReference>
<evidence type="ECO:0000313" key="6">
    <source>
        <dbReference type="Proteomes" id="UP000886785"/>
    </source>
</evidence>
<evidence type="ECO:0000259" key="4">
    <source>
        <dbReference type="PROSITE" id="PS50932"/>
    </source>
</evidence>
<proteinExistence type="predicted"/>
<gene>
    <name evidence="5" type="ORF">IAA54_08160</name>
</gene>
<protein>
    <submittedName>
        <fullName evidence="5">LacI family DNA-binding transcriptional regulator</fullName>
    </submittedName>
</protein>